<dbReference type="Gene3D" id="1.10.30.10">
    <property type="entry name" value="High mobility group box domain"/>
    <property type="match status" value="1"/>
</dbReference>
<dbReference type="AlphaFoldDB" id="B0EQT5"/>
<sequence>MTTLSNMWKELPDSEKEKYLEIAKQNKSKERKCFNEDIQEQDNLTVPSIQSIPSVHEYQQLTNSIDTMNPVTQINNVSPLTSLNQINDTMNIPFVPPSMNSPLIHDM</sequence>
<name>B0EQT5_ENTDS</name>
<dbReference type="RefSeq" id="XP_001740469.1">
    <property type="nucleotide sequence ID" value="XM_001740417.1"/>
</dbReference>
<keyword evidence="2" id="KW-1185">Reference proteome</keyword>
<protein>
    <recommendedName>
        <fullName evidence="3">HMG box domain-containing protein</fullName>
    </recommendedName>
</protein>
<dbReference type="GeneID" id="5885646"/>
<dbReference type="Proteomes" id="UP000008076">
    <property type="component" value="Unassembled WGS sequence"/>
</dbReference>
<dbReference type="CDD" id="cd00084">
    <property type="entry name" value="HMG-box_SF"/>
    <property type="match status" value="1"/>
</dbReference>
<dbReference type="VEuPathDB" id="AmoebaDB:EDI_065970"/>
<dbReference type="KEGG" id="edi:EDI_065970"/>
<dbReference type="OrthoDB" id="10070927at2759"/>
<dbReference type="EMBL" id="DS550412">
    <property type="protein sequence ID" value="EDR23110.1"/>
    <property type="molecule type" value="Genomic_DNA"/>
</dbReference>
<proteinExistence type="predicted"/>
<gene>
    <name evidence="1" type="ORF">EDI_065970</name>
</gene>
<organism evidence="2">
    <name type="scientific">Entamoeba dispar (strain ATCC PRA-260 / SAW760)</name>
    <dbReference type="NCBI Taxonomy" id="370354"/>
    <lineage>
        <taxon>Eukaryota</taxon>
        <taxon>Amoebozoa</taxon>
        <taxon>Evosea</taxon>
        <taxon>Archamoebae</taxon>
        <taxon>Mastigamoebida</taxon>
        <taxon>Entamoebidae</taxon>
        <taxon>Entamoeba</taxon>
    </lineage>
</organism>
<evidence type="ECO:0000313" key="2">
    <source>
        <dbReference type="Proteomes" id="UP000008076"/>
    </source>
</evidence>
<dbReference type="InterPro" id="IPR036910">
    <property type="entry name" value="HMG_box_dom_sf"/>
</dbReference>
<dbReference type="SUPFAM" id="SSF47095">
    <property type="entry name" value="HMG-box"/>
    <property type="match status" value="1"/>
</dbReference>
<reference evidence="2" key="1">
    <citation type="submission" date="2007-12" db="EMBL/GenBank/DDBJ databases">
        <title>Annotation of Entamoeba dispar SAW760.</title>
        <authorList>
            <person name="Lorenzi H."/>
            <person name="Inman J."/>
            <person name="Schobel S."/>
            <person name="Amedeo P."/>
            <person name="Caler E."/>
        </authorList>
    </citation>
    <scope>NUCLEOTIDE SEQUENCE [LARGE SCALE GENOMIC DNA]</scope>
    <source>
        <strain evidence="2">ATCC PRA-260 / SAW760</strain>
    </source>
</reference>
<accession>B0EQT5</accession>
<evidence type="ECO:0000313" key="1">
    <source>
        <dbReference type="EMBL" id="EDR23110.1"/>
    </source>
</evidence>
<evidence type="ECO:0008006" key="3">
    <source>
        <dbReference type="Google" id="ProtNLM"/>
    </source>
</evidence>